<comment type="similarity">
    <text evidence="5">Belongs to the binding-protein-dependent transport system permease family.</text>
</comment>
<dbReference type="STRING" id="1579316.RC74_13110"/>
<feature type="domain" description="ABC transmembrane type-1" evidence="6">
    <location>
        <begin position="65"/>
        <end position="275"/>
    </location>
</feature>
<dbReference type="PANTHER" id="PTHR43759">
    <property type="entry name" value="TREHALOSE TRANSPORT SYSTEM PERMEASE PROTEIN SUGA"/>
    <property type="match status" value="1"/>
</dbReference>
<name>A0A126V2G9_9RHOB</name>
<keyword evidence="3 5" id="KW-1133">Transmembrane helix</keyword>
<dbReference type="InterPro" id="IPR052730">
    <property type="entry name" value="Sugar_ABC_transporter"/>
</dbReference>
<evidence type="ECO:0000256" key="2">
    <source>
        <dbReference type="ARBA" id="ARBA00022692"/>
    </source>
</evidence>
<accession>A0A126V2G9</accession>
<comment type="subcellular location">
    <subcellularLocation>
        <location evidence="1 5">Cell membrane</location>
        <topology evidence="1 5">Multi-pass membrane protein</topology>
    </subcellularLocation>
</comment>
<organism evidence="7 8">
    <name type="scientific">Falsihalocynthiibacter arcticus</name>
    <dbReference type="NCBI Taxonomy" id="1579316"/>
    <lineage>
        <taxon>Bacteria</taxon>
        <taxon>Pseudomonadati</taxon>
        <taxon>Pseudomonadota</taxon>
        <taxon>Alphaproteobacteria</taxon>
        <taxon>Rhodobacterales</taxon>
        <taxon>Roseobacteraceae</taxon>
        <taxon>Falsihalocynthiibacter</taxon>
    </lineage>
</organism>
<dbReference type="AlphaFoldDB" id="A0A126V2G9"/>
<dbReference type="SUPFAM" id="SSF161098">
    <property type="entry name" value="MetI-like"/>
    <property type="match status" value="1"/>
</dbReference>
<feature type="transmembrane region" description="Helical" evidence="5">
    <location>
        <begin position="258"/>
        <end position="275"/>
    </location>
</feature>
<evidence type="ECO:0000256" key="3">
    <source>
        <dbReference type="ARBA" id="ARBA00022989"/>
    </source>
</evidence>
<dbReference type="OrthoDB" id="9785347at2"/>
<evidence type="ECO:0000256" key="4">
    <source>
        <dbReference type="ARBA" id="ARBA00023136"/>
    </source>
</evidence>
<reference evidence="7 8" key="1">
    <citation type="submission" date="2016-02" db="EMBL/GenBank/DDBJ databases">
        <title>Complete genome sequence of Halocynthiibacter arcticus PAMC 20958t from arctic marine sediment.</title>
        <authorList>
            <person name="Lee Y.M."/>
            <person name="Baek K."/>
            <person name="Lee H.K."/>
            <person name="Shin S.C."/>
        </authorList>
    </citation>
    <scope>NUCLEOTIDE SEQUENCE [LARGE SCALE GENOMIC DNA]</scope>
    <source>
        <strain evidence="7">PAMC 20958</strain>
    </source>
</reference>
<evidence type="ECO:0000259" key="6">
    <source>
        <dbReference type="PROSITE" id="PS50928"/>
    </source>
</evidence>
<keyword evidence="4 5" id="KW-0472">Membrane</keyword>
<evidence type="ECO:0000313" key="7">
    <source>
        <dbReference type="EMBL" id="AML52086.1"/>
    </source>
</evidence>
<evidence type="ECO:0000313" key="8">
    <source>
        <dbReference type="Proteomes" id="UP000070371"/>
    </source>
</evidence>
<dbReference type="KEGG" id="hat:RC74_13110"/>
<feature type="transmembrane region" description="Helical" evidence="5">
    <location>
        <begin position="70"/>
        <end position="88"/>
    </location>
</feature>
<keyword evidence="5" id="KW-0813">Transport</keyword>
<feature type="transmembrane region" description="Helical" evidence="5">
    <location>
        <begin position="204"/>
        <end position="223"/>
    </location>
</feature>
<dbReference type="Pfam" id="PF00528">
    <property type="entry name" value="BPD_transp_1"/>
    <property type="match status" value="1"/>
</dbReference>
<dbReference type="CDD" id="cd06261">
    <property type="entry name" value="TM_PBP2"/>
    <property type="match status" value="1"/>
</dbReference>
<feature type="transmembrane region" description="Helical" evidence="5">
    <location>
        <begin position="12"/>
        <end position="36"/>
    </location>
</feature>
<dbReference type="GO" id="GO:0055085">
    <property type="term" value="P:transmembrane transport"/>
    <property type="evidence" value="ECO:0007669"/>
    <property type="project" value="InterPro"/>
</dbReference>
<keyword evidence="2 5" id="KW-0812">Transmembrane</keyword>
<proteinExistence type="inferred from homology"/>
<dbReference type="Gene3D" id="1.10.3720.10">
    <property type="entry name" value="MetI-like"/>
    <property type="match status" value="1"/>
</dbReference>
<dbReference type="GO" id="GO:0005886">
    <property type="term" value="C:plasma membrane"/>
    <property type="evidence" value="ECO:0007669"/>
    <property type="project" value="UniProtKB-SubCell"/>
</dbReference>
<dbReference type="InterPro" id="IPR000515">
    <property type="entry name" value="MetI-like"/>
</dbReference>
<dbReference type="RefSeq" id="WP_039003847.1">
    <property type="nucleotide sequence ID" value="NZ_CP014327.1"/>
</dbReference>
<dbReference type="Proteomes" id="UP000070371">
    <property type="component" value="Chromosome"/>
</dbReference>
<keyword evidence="8" id="KW-1185">Reference proteome</keyword>
<protein>
    <submittedName>
        <fullName evidence="7">ABC transporter permease</fullName>
    </submittedName>
</protein>
<dbReference type="InterPro" id="IPR035906">
    <property type="entry name" value="MetI-like_sf"/>
</dbReference>
<dbReference type="PANTHER" id="PTHR43759:SF1">
    <property type="entry name" value="GLUCOSE IMPORT SYSTEM PERMEASE PROTEIN GLCT"/>
    <property type="match status" value="1"/>
</dbReference>
<evidence type="ECO:0000256" key="5">
    <source>
        <dbReference type="RuleBase" id="RU363032"/>
    </source>
</evidence>
<dbReference type="EMBL" id="CP014327">
    <property type="protein sequence ID" value="AML52086.1"/>
    <property type="molecule type" value="Genomic_DNA"/>
</dbReference>
<feature type="transmembrane region" description="Helical" evidence="5">
    <location>
        <begin position="95"/>
        <end position="115"/>
    </location>
</feature>
<feature type="transmembrane region" description="Helical" evidence="5">
    <location>
        <begin position="151"/>
        <end position="174"/>
    </location>
</feature>
<sequence>MKTRSNVGWTFVLPALLVLGLVGLIPLITVVNYSFFEIFILDSRFWVGTEWYSEIISSGRFWASFGRSTLFSALILTIQIPLGIAIALCIPQRKFWVGVSLCVVALPLLVPWNMIPSLWLSLLNPDTGLLGRILPAFGWPSDWKFSVVPTWLVIIVMDVWHWTSLVVILCYSALTTVPAAHYQAAAIDGAGPWQVFRFIQLPKLYNVLLMAILLRFMDSFMIYTEAFPINAGGPNGATMFLAVDLGEEIKAFNYGPSAARSVLYFMIVLTVAWMFSKAQGKLDDVPTEKAA</sequence>
<evidence type="ECO:0000256" key="1">
    <source>
        <dbReference type="ARBA" id="ARBA00004651"/>
    </source>
</evidence>
<gene>
    <name evidence="7" type="ORF">RC74_13110</name>
</gene>
<dbReference type="PROSITE" id="PS50928">
    <property type="entry name" value="ABC_TM1"/>
    <property type="match status" value="1"/>
</dbReference>